<feature type="transmembrane region" description="Helical" evidence="1">
    <location>
        <begin position="12"/>
        <end position="29"/>
    </location>
</feature>
<dbReference type="STRING" id="1798377.A2872_02730"/>
<gene>
    <name evidence="2" type="ORF">A2872_02730</name>
</gene>
<feature type="transmembrane region" description="Helical" evidence="1">
    <location>
        <begin position="36"/>
        <end position="53"/>
    </location>
</feature>
<dbReference type="EMBL" id="MFJG01000017">
    <property type="protein sequence ID" value="OGG07089.1"/>
    <property type="molecule type" value="Genomic_DNA"/>
</dbReference>
<organism evidence="2 3">
    <name type="scientific">Candidatus Gottesmanbacteria bacterium RIFCSPHIGHO2_01_FULL_42_12</name>
    <dbReference type="NCBI Taxonomy" id="1798377"/>
    <lineage>
        <taxon>Bacteria</taxon>
        <taxon>Candidatus Gottesmaniibacteriota</taxon>
    </lineage>
</organism>
<evidence type="ECO:0000256" key="1">
    <source>
        <dbReference type="SAM" id="Phobius"/>
    </source>
</evidence>
<feature type="transmembrane region" description="Helical" evidence="1">
    <location>
        <begin position="65"/>
        <end position="85"/>
    </location>
</feature>
<dbReference type="AlphaFoldDB" id="A0A1F5Z3Q7"/>
<comment type="caution">
    <text evidence="2">The sequence shown here is derived from an EMBL/GenBank/DDBJ whole genome shotgun (WGS) entry which is preliminary data.</text>
</comment>
<sequence>MRPEALKQLVDFVALGVILGLSLFGLYFFRFQIDRQLIITVILGFSYVFWGIFHHLHTGTLKLPVVLEYISISALVVFILALFLLRV</sequence>
<reference evidence="2 3" key="1">
    <citation type="journal article" date="2016" name="Nat. Commun.">
        <title>Thousands of microbial genomes shed light on interconnected biogeochemical processes in an aquifer system.</title>
        <authorList>
            <person name="Anantharaman K."/>
            <person name="Brown C.T."/>
            <person name="Hug L.A."/>
            <person name="Sharon I."/>
            <person name="Castelle C.J."/>
            <person name="Probst A.J."/>
            <person name="Thomas B.C."/>
            <person name="Singh A."/>
            <person name="Wilkins M.J."/>
            <person name="Karaoz U."/>
            <person name="Brodie E.L."/>
            <person name="Williams K.H."/>
            <person name="Hubbard S.S."/>
            <person name="Banfield J.F."/>
        </authorList>
    </citation>
    <scope>NUCLEOTIDE SEQUENCE [LARGE SCALE GENOMIC DNA]</scope>
</reference>
<protein>
    <submittedName>
        <fullName evidence="2">Uncharacterized protein</fullName>
    </submittedName>
</protein>
<keyword evidence="1" id="KW-0472">Membrane</keyword>
<dbReference type="Proteomes" id="UP000178681">
    <property type="component" value="Unassembled WGS sequence"/>
</dbReference>
<accession>A0A1F5Z3Q7</accession>
<evidence type="ECO:0000313" key="2">
    <source>
        <dbReference type="EMBL" id="OGG07089.1"/>
    </source>
</evidence>
<proteinExistence type="predicted"/>
<keyword evidence="1" id="KW-1133">Transmembrane helix</keyword>
<name>A0A1F5Z3Q7_9BACT</name>
<keyword evidence="1" id="KW-0812">Transmembrane</keyword>
<evidence type="ECO:0000313" key="3">
    <source>
        <dbReference type="Proteomes" id="UP000178681"/>
    </source>
</evidence>